<evidence type="ECO:0000256" key="1">
    <source>
        <dbReference type="ARBA" id="ARBA00009502"/>
    </source>
</evidence>
<dbReference type="InterPro" id="IPR006721">
    <property type="entry name" value="ATP_synth_F1_esu_mt"/>
</dbReference>
<evidence type="ECO:0000313" key="3">
    <source>
        <dbReference type="Ensembl" id="ENSVKKP00000020507.1"/>
    </source>
</evidence>
<evidence type="ECO:0000256" key="2">
    <source>
        <dbReference type="ARBA" id="ARBA00023196"/>
    </source>
</evidence>
<sequence>LLLYWMMSGLSYIRYSQISAKAGRAALNHSIKEKPKKAAVSNVKLVKPKKELHVSK</sequence>
<dbReference type="GO" id="GO:0046933">
    <property type="term" value="F:proton-transporting ATP synthase activity, rotational mechanism"/>
    <property type="evidence" value="ECO:0007669"/>
    <property type="project" value="InterPro"/>
</dbReference>
<dbReference type="Ensembl" id="ENSVKKT00000021013.1">
    <property type="protein sequence ID" value="ENSVKKP00000020507.1"/>
    <property type="gene ID" value="ENSVKKG00000013793.1"/>
</dbReference>
<reference evidence="3" key="2">
    <citation type="submission" date="2025-09" db="UniProtKB">
        <authorList>
            <consortium name="Ensembl"/>
        </authorList>
    </citation>
    <scope>IDENTIFICATION</scope>
</reference>
<name>A0A8D2LDK1_VARKO</name>
<dbReference type="GO" id="GO:0005743">
    <property type="term" value="C:mitochondrial inner membrane"/>
    <property type="evidence" value="ECO:0007669"/>
    <property type="project" value="InterPro"/>
</dbReference>
<dbReference type="Gene3D" id="1.10.1620.20">
    <property type="entry name" value="ATP synthase, F1 complex, epsilon subunit superfamily, mitochondrial"/>
    <property type="match status" value="1"/>
</dbReference>
<accession>A0A8D2LDK1</accession>
<keyword evidence="2" id="KW-0139">CF(1)</keyword>
<keyword evidence="4" id="KW-1185">Reference proteome</keyword>
<comment type="similarity">
    <text evidence="1">Belongs to the eukaryotic ATPase epsilon family.</text>
</comment>
<proteinExistence type="inferred from homology"/>
<dbReference type="Pfam" id="PF04627">
    <property type="entry name" value="ATP-synt_Eps"/>
    <property type="match status" value="1"/>
</dbReference>
<dbReference type="AlphaFoldDB" id="A0A8D2LDK1"/>
<evidence type="ECO:0000313" key="4">
    <source>
        <dbReference type="Proteomes" id="UP000694545"/>
    </source>
</evidence>
<protein>
    <submittedName>
        <fullName evidence="3">Uncharacterized protein</fullName>
    </submittedName>
</protein>
<dbReference type="GO" id="GO:0045259">
    <property type="term" value="C:proton-transporting ATP synthase complex"/>
    <property type="evidence" value="ECO:0007669"/>
    <property type="project" value="UniProtKB-KW"/>
</dbReference>
<dbReference type="SUPFAM" id="SSF48690">
    <property type="entry name" value="Epsilon subunit of mitochondrial F1F0-ATP synthase"/>
    <property type="match status" value="1"/>
</dbReference>
<dbReference type="InterPro" id="IPR036742">
    <property type="entry name" value="ATP_synth_F1_esu_sf_mt"/>
</dbReference>
<dbReference type="Proteomes" id="UP000694545">
    <property type="component" value="Unplaced"/>
</dbReference>
<reference evidence="3" key="1">
    <citation type="submission" date="2025-08" db="UniProtKB">
        <authorList>
            <consortium name="Ensembl"/>
        </authorList>
    </citation>
    <scope>IDENTIFICATION</scope>
</reference>
<organism evidence="3 4">
    <name type="scientific">Varanus komodoensis</name>
    <name type="common">Komodo dragon</name>
    <dbReference type="NCBI Taxonomy" id="61221"/>
    <lineage>
        <taxon>Eukaryota</taxon>
        <taxon>Metazoa</taxon>
        <taxon>Chordata</taxon>
        <taxon>Craniata</taxon>
        <taxon>Vertebrata</taxon>
        <taxon>Euteleostomi</taxon>
        <taxon>Lepidosauria</taxon>
        <taxon>Squamata</taxon>
        <taxon>Bifurcata</taxon>
        <taxon>Unidentata</taxon>
        <taxon>Episquamata</taxon>
        <taxon>Toxicofera</taxon>
        <taxon>Anguimorpha</taxon>
        <taxon>Paleoanguimorpha</taxon>
        <taxon>Varanoidea</taxon>
        <taxon>Varanidae</taxon>
        <taxon>Varanus</taxon>
    </lineage>
</organism>
<keyword evidence="2" id="KW-0066">ATP synthesis</keyword>